<feature type="binding site" evidence="8">
    <location>
        <position position="235"/>
    </location>
    <ligand>
        <name>substrate</name>
    </ligand>
</feature>
<name>A0A5M6IIE4_9PROT</name>
<keyword evidence="11" id="KW-0121">Carboxypeptidase</keyword>
<feature type="active site" evidence="7">
    <location>
        <position position="133"/>
    </location>
</feature>
<dbReference type="Gene3D" id="3.40.710.10">
    <property type="entry name" value="DD-peptidase/beta-lactamase superfamily"/>
    <property type="match status" value="1"/>
</dbReference>
<feature type="active site" description="Proton acceptor" evidence="7">
    <location>
        <position position="76"/>
    </location>
</feature>
<keyword evidence="6" id="KW-0961">Cell wall biogenesis/degradation</keyword>
<evidence type="ECO:0000313" key="12">
    <source>
        <dbReference type="Proteomes" id="UP000325255"/>
    </source>
</evidence>
<gene>
    <name evidence="11" type="ORF">F1189_30965</name>
</gene>
<evidence type="ECO:0000313" key="11">
    <source>
        <dbReference type="EMBL" id="KAA5608041.1"/>
    </source>
</evidence>
<dbReference type="OrthoDB" id="9795979at2"/>
<keyword evidence="12" id="KW-1185">Reference proteome</keyword>
<evidence type="ECO:0000256" key="6">
    <source>
        <dbReference type="ARBA" id="ARBA00023316"/>
    </source>
</evidence>
<dbReference type="GO" id="GO:0008360">
    <property type="term" value="P:regulation of cell shape"/>
    <property type="evidence" value="ECO:0007669"/>
    <property type="project" value="UniProtKB-KW"/>
</dbReference>
<evidence type="ECO:0000256" key="5">
    <source>
        <dbReference type="ARBA" id="ARBA00022984"/>
    </source>
</evidence>
<dbReference type="Proteomes" id="UP000325255">
    <property type="component" value="Unassembled WGS sequence"/>
</dbReference>
<comment type="similarity">
    <text evidence="1 9">Belongs to the peptidase S11 family.</text>
</comment>
<keyword evidence="2" id="KW-0732">Signal</keyword>
<dbReference type="Pfam" id="PF05036">
    <property type="entry name" value="SPOR"/>
    <property type="match status" value="1"/>
</dbReference>
<evidence type="ECO:0000256" key="8">
    <source>
        <dbReference type="PIRSR" id="PIRSR618044-2"/>
    </source>
</evidence>
<keyword evidence="11" id="KW-0645">Protease</keyword>
<dbReference type="GO" id="GO:0009002">
    <property type="term" value="F:serine-type D-Ala-D-Ala carboxypeptidase activity"/>
    <property type="evidence" value="ECO:0007669"/>
    <property type="project" value="InterPro"/>
</dbReference>
<dbReference type="PROSITE" id="PS51724">
    <property type="entry name" value="SPOR"/>
    <property type="match status" value="1"/>
</dbReference>
<sequence length="402" mass="43326">MPDLWHKFRDHVMPIRSGTAWVSLALLIVAPCLLARAAQAQIGSSRYSSIVIEAASGNVLSAVNADELRHPASLTKMMTLYLAFEALRDRRIGLYQPVPVSAHAASMSPSKLGLMPGTRLTVEEAILGLVTKSANDAAAALGELLGGDEERFAQMMTLRARALGMTRTVFRNASGLPDPAQVTTARDLATLGRHLIRDFPLEYRYFSTPTFTWRGRTIFNHDRLLQTYPGADGIKTGYIDASGHNLVTSAVRGDVRLVGVVLGAASNPERDIHMSNLLDQGFERMDVPVAPRIAAPSHLPALVPVANAAPLARPRPQLARWSVQVGAFGTLAAARQAAANARRAADDGDIRVEQASVRGRKTWRAQLTGLSQSEAAQACATLARHRIPCTPLRPEGGQMASR</sequence>
<keyword evidence="3" id="KW-0378">Hydrolase</keyword>
<dbReference type="InterPro" id="IPR018044">
    <property type="entry name" value="Peptidase_S11"/>
</dbReference>
<organism evidence="11 12">
    <name type="scientific">Rhodovastum atsumiense</name>
    <dbReference type="NCBI Taxonomy" id="504468"/>
    <lineage>
        <taxon>Bacteria</taxon>
        <taxon>Pseudomonadati</taxon>
        <taxon>Pseudomonadota</taxon>
        <taxon>Alphaproteobacteria</taxon>
        <taxon>Acetobacterales</taxon>
        <taxon>Acetobacteraceae</taxon>
        <taxon>Rhodovastum</taxon>
    </lineage>
</organism>
<keyword evidence="4" id="KW-0133">Cell shape</keyword>
<evidence type="ECO:0000256" key="2">
    <source>
        <dbReference type="ARBA" id="ARBA00022729"/>
    </source>
</evidence>
<dbReference type="RefSeq" id="WP_150045722.1">
    <property type="nucleotide sequence ID" value="NZ_OW485601.1"/>
</dbReference>
<evidence type="ECO:0000256" key="3">
    <source>
        <dbReference type="ARBA" id="ARBA00022801"/>
    </source>
</evidence>
<dbReference type="GO" id="GO:0006508">
    <property type="term" value="P:proteolysis"/>
    <property type="evidence" value="ECO:0007669"/>
    <property type="project" value="InterPro"/>
</dbReference>
<dbReference type="InterPro" id="IPR036680">
    <property type="entry name" value="SPOR-like_sf"/>
</dbReference>
<evidence type="ECO:0000256" key="4">
    <source>
        <dbReference type="ARBA" id="ARBA00022960"/>
    </source>
</evidence>
<dbReference type="PRINTS" id="PR00725">
    <property type="entry name" value="DADACBPTASE1"/>
</dbReference>
<dbReference type="SUPFAM" id="SSF56601">
    <property type="entry name" value="beta-lactamase/transpeptidase-like"/>
    <property type="match status" value="1"/>
</dbReference>
<dbReference type="Pfam" id="PF00768">
    <property type="entry name" value="Peptidase_S11"/>
    <property type="match status" value="1"/>
</dbReference>
<protein>
    <submittedName>
        <fullName evidence="11">D-alanyl-D-alanine carboxypeptidase</fullName>
    </submittedName>
</protein>
<accession>A0A5M6IIE4</accession>
<dbReference type="InterPro" id="IPR007730">
    <property type="entry name" value="SPOR-like_dom"/>
</dbReference>
<dbReference type="InterPro" id="IPR012338">
    <property type="entry name" value="Beta-lactam/transpept-like"/>
</dbReference>
<comment type="caution">
    <text evidence="11">The sequence shown here is derived from an EMBL/GenBank/DDBJ whole genome shotgun (WGS) entry which is preliminary data.</text>
</comment>
<dbReference type="GO" id="GO:0042834">
    <property type="term" value="F:peptidoglycan binding"/>
    <property type="evidence" value="ECO:0007669"/>
    <property type="project" value="InterPro"/>
</dbReference>
<dbReference type="GO" id="GO:0009252">
    <property type="term" value="P:peptidoglycan biosynthetic process"/>
    <property type="evidence" value="ECO:0007669"/>
    <property type="project" value="UniProtKB-KW"/>
</dbReference>
<keyword evidence="5" id="KW-0573">Peptidoglycan synthesis</keyword>
<evidence type="ECO:0000256" key="7">
    <source>
        <dbReference type="PIRSR" id="PIRSR618044-1"/>
    </source>
</evidence>
<evidence type="ECO:0000259" key="10">
    <source>
        <dbReference type="PROSITE" id="PS51724"/>
    </source>
</evidence>
<dbReference type="EMBL" id="VWPK01000112">
    <property type="protein sequence ID" value="KAA5608041.1"/>
    <property type="molecule type" value="Genomic_DNA"/>
</dbReference>
<evidence type="ECO:0000256" key="9">
    <source>
        <dbReference type="RuleBase" id="RU004016"/>
    </source>
</evidence>
<dbReference type="PANTHER" id="PTHR21581:SF6">
    <property type="entry name" value="TRAFFICKING PROTEIN PARTICLE COMPLEX SUBUNIT 12"/>
    <property type="match status" value="1"/>
</dbReference>
<feature type="domain" description="SPOR" evidence="10">
    <location>
        <begin position="315"/>
        <end position="395"/>
    </location>
</feature>
<evidence type="ECO:0000256" key="1">
    <source>
        <dbReference type="ARBA" id="ARBA00007164"/>
    </source>
</evidence>
<reference evidence="11 12" key="1">
    <citation type="submission" date="2019-09" db="EMBL/GenBank/DDBJ databases">
        <title>Genome sequence of Rhodovastum atsumiense, a diverse member of the Acetobacteraceae family of non-sulfur purple photosynthetic bacteria.</title>
        <authorList>
            <person name="Meyer T."/>
            <person name="Kyndt J."/>
        </authorList>
    </citation>
    <scope>NUCLEOTIDE SEQUENCE [LARGE SCALE GENOMIC DNA]</scope>
    <source>
        <strain evidence="11 12">DSM 21279</strain>
    </source>
</reference>
<dbReference type="InterPro" id="IPR001967">
    <property type="entry name" value="Peptidase_S11_N"/>
</dbReference>
<dbReference type="PANTHER" id="PTHR21581">
    <property type="entry name" value="D-ALANYL-D-ALANINE CARBOXYPEPTIDASE"/>
    <property type="match status" value="1"/>
</dbReference>
<proteinExistence type="inferred from homology"/>
<feature type="active site" description="Acyl-ester intermediate" evidence="7">
    <location>
        <position position="73"/>
    </location>
</feature>
<dbReference type="GO" id="GO:0071555">
    <property type="term" value="P:cell wall organization"/>
    <property type="evidence" value="ECO:0007669"/>
    <property type="project" value="UniProtKB-KW"/>
</dbReference>
<dbReference type="AlphaFoldDB" id="A0A5M6IIE4"/>
<dbReference type="Gene3D" id="3.30.70.1070">
    <property type="entry name" value="Sporulation related repeat"/>
    <property type="match status" value="1"/>
</dbReference>